<dbReference type="InterPro" id="IPR018609">
    <property type="entry name" value="Bud13"/>
</dbReference>
<dbReference type="Proteomes" id="UP000706124">
    <property type="component" value="Unassembled WGS sequence"/>
</dbReference>
<organism evidence="3 4">
    <name type="scientific">Claviceps pazoutovae</name>
    <dbReference type="NCBI Taxonomy" id="1649127"/>
    <lineage>
        <taxon>Eukaryota</taxon>
        <taxon>Fungi</taxon>
        <taxon>Dikarya</taxon>
        <taxon>Ascomycota</taxon>
        <taxon>Pezizomycotina</taxon>
        <taxon>Sordariomycetes</taxon>
        <taxon>Hypocreomycetidae</taxon>
        <taxon>Hypocreales</taxon>
        <taxon>Clavicipitaceae</taxon>
        <taxon>Claviceps</taxon>
    </lineage>
</organism>
<evidence type="ECO:0008006" key="5">
    <source>
        <dbReference type="Google" id="ProtNLM"/>
    </source>
</evidence>
<dbReference type="InterPro" id="IPR051112">
    <property type="entry name" value="CWC26_splicing_factor"/>
</dbReference>
<evidence type="ECO:0000256" key="2">
    <source>
        <dbReference type="SAM" id="MobiDB-lite"/>
    </source>
</evidence>
<evidence type="ECO:0000256" key="1">
    <source>
        <dbReference type="ARBA" id="ARBA00011069"/>
    </source>
</evidence>
<accession>A0A9P7M5X2</accession>
<comment type="similarity">
    <text evidence="1">Belongs to the CWC26 family.</text>
</comment>
<evidence type="ECO:0000313" key="3">
    <source>
        <dbReference type="EMBL" id="KAG5930366.1"/>
    </source>
</evidence>
<gene>
    <name evidence="3" type="ORF">E4U60_007089</name>
</gene>
<sequence>MSTDVGKYLASRYLVAEPEISSKKRKRKSAPNGAGIIFSENDDWGSGQSVEQPDGNVEILPQLVHETTAEFRKSRKNNWKRLRTNNAADTYEVANTANTMIASAMLEEKPRRVSNDELPVVANVPDVVEMGDGTHAGLQTASAVSAQLKRRTHEERAQFELHKRSAKENGTVYRDGTGRRVNLSTKRAEAKRIAADAADKETEVIQALRGNIQLEEAKKRIEQLKDARFIPFARTADDENLNKELKERARWDDPALHFREEGKHRVAKARQGSVRRPFFTGAAPPNRYGIKPGYRWDGVDRGIGFEAGRFRAINRRDALRNLDYSWQLDK</sequence>
<protein>
    <recommendedName>
        <fullName evidence="5">Pre-mRNA-splicing factor CWC26</fullName>
    </recommendedName>
</protein>
<dbReference type="GO" id="GO:0000398">
    <property type="term" value="P:mRNA splicing, via spliceosome"/>
    <property type="evidence" value="ECO:0007669"/>
    <property type="project" value="TreeGrafter"/>
</dbReference>
<dbReference type="GO" id="GO:0070274">
    <property type="term" value="C:RES complex"/>
    <property type="evidence" value="ECO:0007669"/>
    <property type="project" value="TreeGrafter"/>
</dbReference>
<dbReference type="EMBL" id="SRPO01000753">
    <property type="protein sequence ID" value="KAG5930366.1"/>
    <property type="molecule type" value="Genomic_DNA"/>
</dbReference>
<dbReference type="Pfam" id="PF09736">
    <property type="entry name" value="Bud13"/>
    <property type="match status" value="1"/>
</dbReference>
<feature type="region of interest" description="Disordered" evidence="2">
    <location>
        <begin position="20"/>
        <end position="52"/>
    </location>
</feature>
<dbReference type="GO" id="GO:0005684">
    <property type="term" value="C:U2-type spliceosomal complex"/>
    <property type="evidence" value="ECO:0007669"/>
    <property type="project" value="TreeGrafter"/>
</dbReference>
<comment type="caution">
    <text evidence="3">The sequence shown here is derived from an EMBL/GenBank/DDBJ whole genome shotgun (WGS) entry which is preliminary data.</text>
</comment>
<dbReference type="AlphaFoldDB" id="A0A9P7M5X2"/>
<keyword evidence="4" id="KW-1185">Reference proteome</keyword>
<dbReference type="GO" id="GO:0003723">
    <property type="term" value="F:RNA binding"/>
    <property type="evidence" value="ECO:0007669"/>
    <property type="project" value="TreeGrafter"/>
</dbReference>
<dbReference type="OrthoDB" id="6022at2759"/>
<evidence type="ECO:0000313" key="4">
    <source>
        <dbReference type="Proteomes" id="UP000706124"/>
    </source>
</evidence>
<dbReference type="PANTHER" id="PTHR31809:SF0">
    <property type="entry name" value="BUD13 HOMOLOG"/>
    <property type="match status" value="1"/>
</dbReference>
<dbReference type="PANTHER" id="PTHR31809">
    <property type="entry name" value="BUD13 HOMOLOG"/>
    <property type="match status" value="1"/>
</dbReference>
<proteinExistence type="inferred from homology"/>
<name>A0A9P7M5X2_9HYPO</name>
<reference evidence="3 4" key="1">
    <citation type="journal article" date="2020" name="bioRxiv">
        <title>Whole genome comparisons of ergot fungi reveals the divergence and evolution of species within the genus Claviceps are the result of varying mechanisms driving genome evolution and host range expansion.</title>
        <authorList>
            <person name="Wyka S.A."/>
            <person name="Mondo S.J."/>
            <person name="Liu M."/>
            <person name="Dettman J."/>
            <person name="Nalam V."/>
            <person name="Broders K.D."/>
        </authorList>
    </citation>
    <scope>NUCLEOTIDE SEQUENCE [LARGE SCALE GENOMIC DNA]</scope>
    <source>
        <strain evidence="3 4">CCC 1485</strain>
    </source>
</reference>